<keyword evidence="8" id="KW-1185">Reference proteome</keyword>
<protein>
    <submittedName>
        <fullName evidence="7">FUSC family protein</fullName>
    </submittedName>
</protein>
<evidence type="ECO:0000256" key="4">
    <source>
        <dbReference type="ARBA" id="ARBA00023136"/>
    </source>
</evidence>
<feature type="transmembrane region" description="Helical" evidence="5">
    <location>
        <begin position="100"/>
        <end position="120"/>
    </location>
</feature>
<sequence length="354" mass="36719">MRQRGARTAGAAVRSLFSLPPNPEPRGWIAVRAGLSIGVPFGVLTLLGYERIGLQTSVGAFLALFFAGAAAAERARALPFVGAVLLACAGLGAALAPWPWLLTTGLVVVAVCTSAASFVFRVGPPGPVFFVLSYGLAANVTSVVDGERLNDPLVFLAAVACGLVASYLIALAPLLRSRERRRPVQPLSELLPLRALGAGERELVLRIALVAVLGCVVSLALLDTHRAYWTVGTGIAVVGLTPSRGTSVVRGLHRTVGTLIGAAIAVAIAPVSAIPLLAVGVLMLLQFAIELVVVRNYALALVFITPLVLLITAMATGADDVMAVAWERVLDTAVGSALAVLTAFLHRRRPVAPA</sequence>
<dbReference type="Proteomes" id="UP000664398">
    <property type="component" value="Unassembled WGS sequence"/>
</dbReference>
<feature type="transmembrane region" description="Helical" evidence="5">
    <location>
        <begin position="329"/>
        <end position="346"/>
    </location>
</feature>
<keyword evidence="4 5" id="KW-0472">Membrane</keyword>
<evidence type="ECO:0000256" key="1">
    <source>
        <dbReference type="ARBA" id="ARBA00004141"/>
    </source>
</evidence>
<evidence type="ECO:0000313" key="8">
    <source>
        <dbReference type="Proteomes" id="UP000664398"/>
    </source>
</evidence>
<feature type="domain" description="Integral membrane bound transporter" evidence="6">
    <location>
        <begin position="220"/>
        <end position="341"/>
    </location>
</feature>
<feature type="transmembrane region" description="Helical" evidence="5">
    <location>
        <begin position="54"/>
        <end position="71"/>
    </location>
</feature>
<organism evidence="7 8">
    <name type="scientific">Leucobacter ruminantium</name>
    <dbReference type="NCBI Taxonomy" id="1289170"/>
    <lineage>
        <taxon>Bacteria</taxon>
        <taxon>Bacillati</taxon>
        <taxon>Actinomycetota</taxon>
        <taxon>Actinomycetes</taxon>
        <taxon>Micrococcales</taxon>
        <taxon>Microbacteriaceae</taxon>
        <taxon>Leucobacter</taxon>
    </lineage>
</organism>
<feature type="transmembrane region" description="Helical" evidence="5">
    <location>
        <begin position="297"/>
        <end position="317"/>
    </location>
</feature>
<dbReference type="GO" id="GO:0016020">
    <property type="term" value="C:membrane"/>
    <property type="evidence" value="ECO:0007669"/>
    <property type="project" value="UniProtKB-SubCell"/>
</dbReference>
<evidence type="ECO:0000256" key="3">
    <source>
        <dbReference type="ARBA" id="ARBA00022989"/>
    </source>
</evidence>
<proteinExistence type="predicted"/>
<reference evidence="7" key="1">
    <citation type="submission" date="2021-03" db="EMBL/GenBank/DDBJ databases">
        <title>Leucobacter chromiisoli sp. nov., isolated from chromium-containing soil of chemical plant.</title>
        <authorList>
            <person name="Xu Z."/>
        </authorList>
    </citation>
    <scope>NUCLEOTIDE SEQUENCE</scope>
    <source>
        <strain evidence="7">A2</strain>
    </source>
</reference>
<comment type="subcellular location">
    <subcellularLocation>
        <location evidence="1">Membrane</location>
        <topology evidence="1">Multi-pass membrane protein</topology>
    </subcellularLocation>
</comment>
<dbReference type="EMBL" id="JAGDYL010000040">
    <property type="protein sequence ID" value="MBO1806548.1"/>
    <property type="molecule type" value="Genomic_DNA"/>
</dbReference>
<gene>
    <name evidence="7" type="ORF">J4H91_14680</name>
</gene>
<keyword evidence="2 5" id="KW-0812">Transmembrane</keyword>
<dbReference type="InterPro" id="IPR049453">
    <property type="entry name" value="Memb_transporter_dom"/>
</dbReference>
<keyword evidence="3 5" id="KW-1133">Transmembrane helix</keyword>
<dbReference type="Pfam" id="PF13515">
    <property type="entry name" value="FUSC_2"/>
    <property type="match status" value="1"/>
</dbReference>
<evidence type="ECO:0000313" key="7">
    <source>
        <dbReference type="EMBL" id="MBO1806548.1"/>
    </source>
</evidence>
<evidence type="ECO:0000256" key="5">
    <source>
        <dbReference type="SAM" id="Phobius"/>
    </source>
</evidence>
<feature type="transmembrane region" description="Helical" evidence="5">
    <location>
        <begin position="153"/>
        <end position="175"/>
    </location>
</feature>
<dbReference type="AlphaFoldDB" id="A0A939M0W9"/>
<feature type="transmembrane region" description="Helical" evidence="5">
    <location>
        <begin position="27"/>
        <end position="47"/>
    </location>
</feature>
<feature type="transmembrane region" description="Helical" evidence="5">
    <location>
        <begin position="203"/>
        <end position="222"/>
    </location>
</feature>
<feature type="transmembrane region" description="Helical" evidence="5">
    <location>
        <begin position="77"/>
        <end position="95"/>
    </location>
</feature>
<evidence type="ECO:0000259" key="6">
    <source>
        <dbReference type="Pfam" id="PF13515"/>
    </source>
</evidence>
<accession>A0A939M0W9</accession>
<name>A0A939M0W9_9MICO</name>
<feature type="transmembrane region" description="Helical" evidence="5">
    <location>
        <begin position="259"/>
        <end position="285"/>
    </location>
</feature>
<evidence type="ECO:0000256" key="2">
    <source>
        <dbReference type="ARBA" id="ARBA00022692"/>
    </source>
</evidence>
<comment type="caution">
    <text evidence="7">The sequence shown here is derived from an EMBL/GenBank/DDBJ whole genome shotgun (WGS) entry which is preliminary data.</text>
</comment>